<dbReference type="Proteomes" id="UP000751190">
    <property type="component" value="Unassembled WGS sequence"/>
</dbReference>
<evidence type="ECO:0000313" key="5">
    <source>
        <dbReference type="EMBL" id="KAG8465727.1"/>
    </source>
</evidence>
<protein>
    <recommendedName>
        <fullName evidence="3">CB1 cannabinoid receptor-interacting protein 1</fullName>
    </recommendedName>
</protein>
<evidence type="ECO:0000256" key="2">
    <source>
        <dbReference type="ARBA" id="ARBA00007288"/>
    </source>
</evidence>
<dbReference type="EMBL" id="JAGTXO010000009">
    <property type="protein sequence ID" value="KAG8465727.1"/>
    <property type="molecule type" value="Genomic_DNA"/>
</dbReference>
<evidence type="ECO:0000313" key="6">
    <source>
        <dbReference type="Proteomes" id="UP000751190"/>
    </source>
</evidence>
<evidence type="ECO:0000256" key="4">
    <source>
        <dbReference type="ARBA" id="ARBA00026030"/>
    </source>
</evidence>
<comment type="function">
    <text evidence="1">Suppresses cannabinoid receptor CNR1-mediated tonic inhibition of voltage-gated calcium channels.</text>
</comment>
<dbReference type="GO" id="GO:0031718">
    <property type="term" value="F:type 1 cannabinoid receptor binding"/>
    <property type="evidence" value="ECO:0007669"/>
    <property type="project" value="TreeGrafter"/>
</dbReference>
<dbReference type="AlphaFoldDB" id="A0A8J6C8U4"/>
<comment type="similarity">
    <text evidence="2">Belongs to the CNRIP family.</text>
</comment>
<comment type="subunit">
    <text evidence="4">Interacts with the cannabinoid receptor CNR1 (via C-terminus). Does not interact with cannabinoid receptor CNR2.</text>
</comment>
<dbReference type="GO" id="GO:0005886">
    <property type="term" value="C:plasma membrane"/>
    <property type="evidence" value="ECO:0007669"/>
    <property type="project" value="TreeGrafter"/>
</dbReference>
<sequence length="214" mass="23005">MSTARRFASECRAAIALSLRVRATGACVHYKHDGARFAQPQTLKLTVGEEYTVRLSVNGESSPAVIGADLGGVKLHLTQVDERGQLAIGYWIADCVRKTRDGTRDELLLTVQIRTADGFKRSAVFPLQAKVYEAPKSVRVAHRALNGGDQLGQLGFEMVWDQLLPFSPLAHAHDVRFSRRASSALLAEARVSAAAAEKLAASQPPSALDVASAA</sequence>
<reference evidence="5" key="1">
    <citation type="submission" date="2021-05" db="EMBL/GenBank/DDBJ databases">
        <title>The genome of the haptophyte Pavlova lutheri (Diacronema luteri, Pavlovales) - a model for lipid biosynthesis in eukaryotic algae.</title>
        <authorList>
            <person name="Hulatt C.J."/>
            <person name="Posewitz M.C."/>
        </authorList>
    </citation>
    <scope>NUCLEOTIDE SEQUENCE</scope>
    <source>
        <strain evidence="5">NIVA-4/92</strain>
    </source>
</reference>
<evidence type="ECO:0000256" key="3">
    <source>
        <dbReference type="ARBA" id="ARBA00015651"/>
    </source>
</evidence>
<comment type="caution">
    <text evidence="5">The sequence shown here is derived from an EMBL/GenBank/DDBJ whole genome shotgun (WGS) entry which is preliminary data.</text>
</comment>
<proteinExistence type="inferred from homology"/>
<keyword evidence="6" id="KW-1185">Reference proteome</keyword>
<name>A0A8J6C8U4_DIALT</name>
<accession>A0A8J6C8U4</accession>
<dbReference type="PANTHER" id="PTHR31952">
    <property type="entry name" value="CB1 CANNABINOID RECEPTOR-INTERACTING PROTEIN 1"/>
    <property type="match status" value="1"/>
</dbReference>
<dbReference type="InterPro" id="IPR029204">
    <property type="entry name" value="CNRIP1"/>
</dbReference>
<dbReference type="Pfam" id="PF15043">
    <property type="entry name" value="CNRIP1"/>
    <property type="match status" value="1"/>
</dbReference>
<organism evidence="5 6">
    <name type="scientific">Diacronema lutheri</name>
    <name type="common">Unicellular marine alga</name>
    <name type="synonym">Monochrysis lutheri</name>
    <dbReference type="NCBI Taxonomy" id="2081491"/>
    <lineage>
        <taxon>Eukaryota</taxon>
        <taxon>Haptista</taxon>
        <taxon>Haptophyta</taxon>
        <taxon>Pavlovophyceae</taxon>
        <taxon>Pavlovales</taxon>
        <taxon>Pavlovaceae</taxon>
        <taxon>Diacronema</taxon>
    </lineage>
</organism>
<gene>
    <name evidence="5" type="ORF">KFE25_005297</name>
</gene>
<dbReference type="PANTHER" id="PTHR31952:SF1">
    <property type="entry name" value="CB1 CANNABINOID RECEPTOR-INTERACTING PROTEIN 1"/>
    <property type="match status" value="1"/>
</dbReference>
<evidence type="ECO:0000256" key="1">
    <source>
        <dbReference type="ARBA" id="ARBA00003884"/>
    </source>
</evidence>